<evidence type="ECO:0000313" key="2">
    <source>
        <dbReference type="Proteomes" id="UP001335910"/>
    </source>
</evidence>
<accession>A0ABU7UID9</accession>
<dbReference type="PANTHER" id="PTHR35564">
    <property type="match status" value="1"/>
</dbReference>
<evidence type="ECO:0000313" key="1">
    <source>
        <dbReference type="EMBL" id="MEE9686081.1"/>
    </source>
</evidence>
<comment type="caution">
    <text evidence="1">The sequence shown here is derived from an EMBL/GenBank/DDBJ whole genome shotgun (WGS) entry which is preliminary data.</text>
</comment>
<dbReference type="Pfam" id="PF06996">
    <property type="entry name" value="T6SS_TssG"/>
    <property type="match status" value="1"/>
</dbReference>
<dbReference type="InterPro" id="IPR010732">
    <property type="entry name" value="T6SS_TssG-like"/>
</dbReference>
<dbReference type="NCBIfam" id="TIGR03347">
    <property type="entry name" value="VI_chp_1"/>
    <property type="match status" value="1"/>
</dbReference>
<dbReference type="RefSeq" id="WP_320741515.1">
    <property type="nucleotide sequence ID" value="NZ_JAZKLB010000002.1"/>
</dbReference>
<dbReference type="PANTHER" id="PTHR35564:SF4">
    <property type="entry name" value="CYTOPLASMIC PROTEIN"/>
    <property type="match status" value="1"/>
</dbReference>
<dbReference type="EMBL" id="JAZKLI010000002">
    <property type="protein sequence ID" value="MEE9686081.1"/>
    <property type="molecule type" value="Genomic_DNA"/>
</dbReference>
<sequence>MHDTLTLLGQLQHQAWRFDFFSALRCIDALDPKAPRLGAGEHLHQDPIRLAQAVSLAFEPSMLHNLQLREGLAPRLAVTFFGLTGVNGPMPLAFSEDVLSRQVNHNDYVLAHFLDIFHHRLLSLLYRSWAMTRPVVSADRPSQDRFAEYVQAFAPRSERYYVSNYIDQRRSAEGLLMLLRDHVRVPVSLQQWYGRWSDHALEEWRLGLGADRDRLGKGSLLGRRVWNVQHSVRLRFGPLSLAELLRFLPGTPAWRSVVRLVDDYLGDTFEWDLQLLLASSEDTRLRLGSDLPLGHASWMSSASHSIQHRACVLNPARIHRNKKAPSHD</sequence>
<reference evidence="1 2" key="1">
    <citation type="submission" date="2023-10" db="EMBL/GenBank/DDBJ databases">
        <title>Wastewater isolates of ESBL- and carbapenemase-producing Gram-negative bacteria from New Zealand.</title>
        <authorList>
            <person name="Straub C."/>
            <person name="Weaver L."/>
            <person name="Cornelius A."/>
            <person name="Mcgill E."/>
            <person name="Dyet K."/>
            <person name="White L."/>
            <person name="Pattis I."/>
        </authorList>
    </citation>
    <scope>NUCLEOTIDE SEQUENCE [LARGE SCALE GENOMIC DNA]</scope>
    <source>
        <strain evidence="1 2">ESBL35</strain>
    </source>
</reference>
<keyword evidence="2" id="KW-1185">Reference proteome</keyword>
<protein>
    <submittedName>
        <fullName evidence="1">Type VI secretion system baseplate subunit TssG</fullName>
    </submittedName>
</protein>
<organism evidence="1 2">
    <name type="scientific">Lelliottia amnigena</name>
    <name type="common">Enterobacter amnigenus</name>
    <dbReference type="NCBI Taxonomy" id="61646"/>
    <lineage>
        <taxon>Bacteria</taxon>
        <taxon>Pseudomonadati</taxon>
        <taxon>Pseudomonadota</taxon>
        <taxon>Gammaproteobacteria</taxon>
        <taxon>Enterobacterales</taxon>
        <taxon>Enterobacteriaceae</taxon>
        <taxon>Lelliottia</taxon>
    </lineage>
</organism>
<gene>
    <name evidence="1" type="primary">tssG</name>
    <name evidence="1" type="ORF">V4839_21820</name>
</gene>
<name>A0ABU7UID9_LELAM</name>
<proteinExistence type="predicted"/>
<dbReference type="Proteomes" id="UP001335910">
    <property type="component" value="Unassembled WGS sequence"/>
</dbReference>